<dbReference type="PROSITE" id="PS51257">
    <property type="entry name" value="PROKAR_LIPOPROTEIN"/>
    <property type="match status" value="1"/>
</dbReference>
<name>A0A0F8YV18_9ZZZZ</name>
<reference evidence="1" key="1">
    <citation type="journal article" date="2015" name="Nature">
        <title>Complex archaea that bridge the gap between prokaryotes and eukaryotes.</title>
        <authorList>
            <person name="Spang A."/>
            <person name="Saw J.H."/>
            <person name="Jorgensen S.L."/>
            <person name="Zaremba-Niedzwiedzka K."/>
            <person name="Martijn J."/>
            <person name="Lind A.E."/>
            <person name="van Eijk R."/>
            <person name="Schleper C."/>
            <person name="Guy L."/>
            <person name="Ettema T.J."/>
        </authorList>
    </citation>
    <scope>NUCLEOTIDE SEQUENCE</scope>
</reference>
<organism evidence="1">
    <name type="scientific">marine sediment metagenome</name>
    <dbReference type="NCBI Taxonomy" id="412755"/>
    <lineage>
        <taxon>unclassified sequences</taxon>
        <taxon>metagenomes</taxon>
        <taxon>ecological metagenomes</taxon>
    </lineage>
</organism>
<evidence type="ECO:0008006" key="2">
    <source>
        <dbReference type="Google" id="ProtNLM"/>
    </source>
</evidence>
<comment type="caution">
    <text evidence="1">The sequence shown here is derived from an EMBL/GenBank/DDBJ whole genome shotgun (WGS) entry which is preliminary data.</text>
</comment>
<sequence>MRRIAQLSGILLLAVVLTSCASYPKNLIRTGAVIETTAVILTDTGALFDRLHSEGKITDSEYKAWAEFVPKAQVGLNAARTAWDVLRKNPSVESPKLQEIFDIVQGLATEGARFYEDAVNRLY</sequence>
<evidence type="ECO:0000313" key="1">
    <source>
        <dbReference type="EMBL" id="KKK85298.1"/>
    </source>
</evidence>
<gene>
    <name evidence="1" type="ORF">LCGC14_2774710</name>
</gene>
<accession>A0A0F8YV18</accession>
<proteinExistence type="predicted"/>
<dbReference type="AlphaFoldDB" id="A0A0F8YV18"/>
<dbReference type="EMBL" id="LAZR01051372">
    <property type="protein sequence ID" value="KKK85298.1"/>
    <property type="molecule type" value="Genomic_DNA"/>
</dbReference>
<protein>
    <recommendedName>
        <fullName evidence="2">Imelysin-like domain-containing protein</fullName>
    </recommendedName>
</protein>